<dbReference type="Proteomes" id="UP000016540">
    <property type="component" value="Unassembled WGS sequence"/>
</dbReference>
<dbReference type="eggNOG" id="COG1073">
    <property type="taxonomic scope" value="Bacteria"/>
</dbReference>
<dbReference type="EMBL" id="ASAD01000008">
    <property type="protein sequence ID" value="EON93017.1"/>
    <property type="molecule type" value="Genomic_DNA"/>
</dbReference>
<dbReference type="InterPro" id="IPR029058">
    <property type="entry name" value="AB_hydrolase_fold"/>
</dbReference>
<dbReference type="PATRIC" id="fig|1318628.3.peg.1234"/>
<sequence length="112" mass="12472">MALINAPGQSQGYLGLVSEELDLDRRVAARFALLVGLYSPVRALKTIEEPILMQVGLNDVITPAQTGIKAAQKFPTVELKTYDSGHFEPYQEPLFSFVLADQLDFLNRKLHI</sequence>
<comment type="caution">
    <text evidence="1">The sequence shown here is derived from an EMBL/GenBank/DDBJ whole genome shotgun (WGS) entry which is preliminary data.</text>
</comment>
<keyword evidence="2" id="KW-1185">Reference proteome</keyword>
<accession>R8B351</accession>
<dbReference type="STRING" id="1318628.MARLIPOL_06159"/>
<dbReference type="HOGENOM" id="CLU_2142891_0_0_6"/>
<dbReference type="Gene3D" id="3.40.50.1820">
    <property type="entry name" value="alpha/beta hydrolase"/>
    <property type="match status" value="1"/>
</dbReference>
<dbReference type="AlphaFoldDB" id="R8B351"/>
<name>R8B351_9GAMM</name>
<protein>
    <submittedName>
        <fullName evidence="1">Short-chain dehydrogenase</fullName>
    </submittedName>
</protein>
<dbReference type="OrthoDB" id="9805123at2"/>
<reference evidence="1 2" key="1">
    <citation type="journal article" date="2013" name="Genome Announc.">
        <title>Draft Genome Sequence of the Moderately Halophilic Bacterium Marinobacter lipolyticus Strain SM19.</title>
        <authorList>
            <person name="Papke R.T."/>
            <person name="de la Haba R.R."/>
            <person name="Infante-Dominguez C."/>
            <person name="Perez D."/>
            <person name="Sanchez-Porro C."/>
            <person name="Lapierre P."/>
            <person name="Ventosa A."/>
        </authorList>
    </citation>
    <scope>NUCLEOTIDE SEQUENCE [LARGE SCALE GENOMIC DNA]</scope>
    <source>
        <strain evidence="1 2">SM19</strain>
    </source>
</reference>
<evidence type="ECO:0000313" key="1">
    <source>
        <dbReference type="EMBL" id="EON93017.1"/>
    </source>
</evidence>
<dbReference type="RefSeq" id="WP_012137233.1">
    <property type="nucleotide sequence ID" value="NZ_KE007306.1"/>
</dbReference>
<gene>
    <name evidence="1" type="ORF">MARLIPOL_06159</name>
</gene>
<organism evidence="1 2">
    <name type="scientific">Marinobacter lipolyticus SM19</name>
    <dbReference type="NCBI Taxonomy" id="1318628"/>
    <lineage>
        <taxon>Bacteria</taxon>
        <taxon>Pseudomonadati</taxon>
        <taxon>Pseudomonadota</taxon>
        <taxon>Gammaproteobacteria</taxon>
        <taxon>Pseudomonadales</taxon>
        <taxon>Marinobacteraceae</taxon>
        <taxon>Marinobacter</taxon>
    </lineage>
</organism>
<proteinExistence type="predicted"/>
<evidence type="ECO:0000313" key="2">
    <source>
        <dbReference type="Proteomes" id="UP000016540"/>
    </source>
</evidence>
<dbReference type="SUPFAM" id="SSF53474">
    <property type="entry name" value="alpha/beta-Hydrolases"/>
    <property type="match status" value="1"/>
</dbReference>